<evidence type="ECO:0000256" key="1">
    <source>
        <dbReference type="SAM" id="MobiDB-lite"/>
    </source>
</evidence>
<dbReference type="EMBL" id="BQKI01000012">
    <property type="protein sequence ID" value="GJN06454.1"/>
    <property type="molecule type" value="Genomic_DNA"/>
</dbReference>
<comment type="caution">
    <text evidence="2">The sequence shown here is derived from an EMBL/GenBank/DDBJ whole genome shotgun (WGS) entry which is preliminary data.</text>
</comment>
<gene>
    <name evidence="2" type="primary">ga24183</name>
    <name evidence="2" type="ORF">PR202_ga24183</name>
</gene>
<keyword evidence="3" id="KW-1185">Reference proteome</keyword>
<dbReference type="AlphaFoldDB" id="A0AAV5D853"/>
<reference evidence="2" key="1">
    <citation type="journal article" date="2018" name="DNA Res.">
        <title>Multiple hybrid de novo genome assembly of finger millet, an orphan allotetraploid crop.</title>
        <authorList>
            <person name="Hatakeyama M."/>
            <person name="Aluri S."/>
            <person name="Balachadran M.T."/>
            <person name="Sivarajan S.R."/>
            <person name="Patrignani A."/>
            <person name="Gruter S."/>
            <person name="Poveda L."/>
            <person name="Shimizu-Inatsugi R."/>
            <person name="Baeten J."/>
            <person name="Francoijs K.J."/>
            <person name="Nataraja K.N."/>
            <person name="Reddy Y.A.N."/>
            <person name="Phadnis S."/>
            <person name="Ravikumar R.L."/>
            <person name="Schlapbach R."/>
            <person name="Sreeman S.M."/>
            <person name="Shimizu K.K."/>
        </authorList>
    </citation>
    <scope>NUCLEOTIDE SEQUENCE</scope>
</reference>
<reference evidence="2" key="2">
    <citation type="submission" date="2021-12" db="EMBL/GenBank/DDBJ databases">
        <title>Resequencing data analysis of finger millet.</title>
        <authorList>
            <person name="Hatakeyama M."/>
            <person name="Aluri S."/>
            <person name="Balachadran M.T."/>
            <person name="Sivarajan S.R."/>
            <person name="Poveda L."/>
            <person name="Shimizu-Inatsugi R."/>
            <person name="Schlapbach R."/>
            <person name="Sreeman S.M."/>
            <person name="Shimizu K.K."/>
        </authorList>
    </citation>
    <scope>NUCLEOTIDE SEQUENCE</scope>
</reference>
<sequence>MEAHPVLGDLSGVHARPVASPTTSSGDAGSVPPPFIGADGVPYPAHLLAMPDVMGGAFPFPGPSLFPTAGNNMAGARGVGSGVVPFIGGRSPPPPPPPPPRYLGALEELPTEARRRRQTIASCKKLIKEDGKTVVVSGLTPMGCASTNLTITCRPGSDAAQRQEFNETDGALRCCCGGGGGRFNYNVIMTCGMPSANACADPLAYVN</sequence>
<dbReference type="Proteomes" id="UP001054889">
    <property type="component" value="Unassembled WGS sequence"/>
</dbReference>
<evidence type="ECO:0000313" key="2">
    <source>
        <dbReference type="EMBL" id="GJN06454.1"/>
    </source>
</evidence>
<evidence type="ECO:0000313" key="3">
    <source>
        <dbReference type="Proteomes" id="UP001054889"/>
    </source>
</evidence>
<protein>
    <submittedName>
        <fullName evidence="2">Uncharacterized protein</fullName>
    </submittedName>
</protein>
<feature type="region of interest" description="Disordered" evidence="1">
    <location>
        <begin position="1"/>
        <end position="33"/>
    </location>
</feature>
<name>A0AAV5D853_ELECO</name>
<proteinExistence type="predicted"/>
<organism evidence="2 3">
    <name type="scientific">Eleusine coracana subsp. coracana</name>
    <dbReference type="NCBI Taxonomy" id="191504"/>
    <lineage>
        <taxon>Eukaryota</taxon>
        <taxon>Viridiplantae</taxon>
        <taxon>Streptophyta</taxon>
        <taxon>Embryophyta</taxon>
        <taxon>Tracheophyta</taxon>
        <taxon>Spermatophyta</taxon>
        <taxon>Magnoliopsida</taxon>
        <taxon>Liliopsida</taxon>
        <taxon>Poales</taxon>
        <taxon>Poaceae</taxon>
        <taxon>PACMAD clade</taxon>
        <taxon>Chloridoideae</taxon>
        <taxon>Cynodonteae</taxon>
        <taxon>Eleusininae</taxon>
        <taxon>Eleusine</taxon>
    </lineage>
</organism>
<accession>A0AAV5D853</accession>